<evidence type="ECO:0000313" key="3">
    <source>
        <dbReference type="Proteomes" id="UP000765509"/>
    </source>
</evidence>
<evidence type="ECO:0000313" key="2">
    <source>
        <dbReference type="EMBL" id="MBW0559770.1"/>
    </source>
</evidence>
<dbReference type="EMBL" id="AVOT02068583">
    <property type="protein sequence ID" value="MBW0559770.1"/>
    <property type="molecule type" value="Genomic_DNA"/>
</dbReference>
<dbReference type="OrthoDB" id="2507671at2759"/>
<evidence type="ECO:0000256" key="1">
    <source>
        <dbReference type="SAM" id="MobiDB-lite"/>
    </source>
</evidence>
<comment type="caution">
    <text evidence="2">The sequence shown here is derived from an EMBL/GenBank/DDBJ whole genome shotgun (WGS) entry which is preliminary data.</text>
</comment>
<name>A0A9Q3JB26_9BASI</name>
<dbReference type="Proteomes" id="UP000765509">
    <property type="component" value="Unassembled WGS sequence"/>
</dbReference>
<accession>A0A9Q3JB26</accession>
<reference evidence="2" key="1">
    <citation type="submission" date="2021-03" db="EMBL/GenBank/DDBJ databases">
        <title>Draft genome sequence of rust myrtle Austropuccinia psidii MF-1, a brazilian biotype.</title>
        <authorList>
            <person name="Quecine M.C."/>
            <person name="Pachon D.M.R."/>
            <person name="Bonatelli M.L."/>
            <person name="Correr F.H."/>
            <person name="Franceschini L.M."/>
            <person name="Leite T.F."/>
            <person name="Margarido G.R.A."/>
            <person name="Almeida C.A."/>
            <person name="Ferrarezi J.A."/>
            <person name="Labate C.A."/>
        </authorList>
    </citation>
    <scope>NUCLEOTIDE SEQUENCE</scope>
    <source>
        <strain evidence="2">MF-1</strain>
    </source>
</reference>
<feature type="compositionally biased region" description="Basic and acidic residues" evidence="1">
    <location>
        <begin position="1"/>
        <end position="11"/>
    </location>
</feature>
<proteinExistence type="predicted"/>
<gene>
    <name evidence="2" type="ORF">O181_099485</name>
</gene>
<feature type="compositionally biased region" description="Polar residues" evidence="1">
    <location>
        <begin position="12"/>
        <end position="23"/>
    </location>
</feature>
<keyword evidence="3" id="KW-1185">Reference proteome</keyword>
<dbReference type="AlphaFoldDB" id="A0A9Q3JB26"/>
<protein>
    <submittedName>
        <fullName evidence="2">Uncharacterized protein</fullName>
    </submittedName>
</protein>
<organism evidence="2 3">
    <name type="scientific">Austropuccinia psidii MF-1</name>
    <dbReference type="NCBI Taxonomy" id="1389203"/>
    <lineage>
        <taxon>Eukaryota</taxon>
        <taxon>Fungi</taxon>
        <taxon>Dikarya</taxon>
        <taxon>Basidiomycota</taxon>
        <taxon>Pucciniomycotina</taxon>
        <taxon>Pucciniomycetes</taxon>
        <taxon>Pucciniales</taxon>
        <taxon>Sphaerophragmiaceae</taxon>
        <taxon>Austropuccinia</taxon>
    </lineage>
</organism>
<feature type="region of interest" description="Disordered" evidence="1">
    <location>
        <begin position="1"/>
        <end position="23"/>
    </location>
</feature>
<sequence length="92" mass="10893">MAHPDFRKFNEQETSQNSQVSESLLTPRQIKAQLCSQRELYRPVILQGIYNQVKKIKRDKLQDRRPIHYGKKVEAYGRFHRLNLGETQIKPA</sequence>